<dbReference type="PIRSF" id="PIRSF020680">
    <property type="entry name" value="PhnH"/>
    <property type="match status" value="1"/>
</dbReference>
<accession>A0A285S851</accession>
<proteinExistence type="predicted"/>
<evidence type="ECO:0000313" key="2">
    <source>
        <dbReference type="Proteomes" id="UP000219111"/>
    </source>
</evidence>
<dbReference type="InterPro" id="IPR008772">
    <property type="entry name" value="Phosphonate_metab_PhnH"/>
</dbReference>
<dbReference type="Gene3D" id="3.40.50.11310">
    <property type="entry name" value="Bacterial phosphonate metabolism protein PhnH"/>
    <property type="match status" value="1"/>
</dbReference>
<gene>
    <name evidence="1" type="ORF">SAMN05877831_103345</name>
</gene>
<dbReference type="SUPFAM" id="SSF159709">
    <property type="entry name" value="PhnH-like"/>
    <property type="match status" value="1"/>
</dbReference>
<dbReference type="OrthoDB" id="9814509at2"/>
<dbReference type="InterPro" id="IPR038058">
    <property type="entry name" value="PhnH-like_sp"/>
</dbReference>
<dbReference type="NCBIfam" id="TIGR03292">
    <property type="entry name" value="PhnH_redo"/>
    <property type="match status" value="1"/>
</dbReference>
<dbReference type="EMBL" id="OBMT01000003">
    <property type="protein sequence ID" value="SOC03371.1"/>
    <property type="molecule type" value="Genomic_DNA"/>
</dbReference>
<keyword evidence="2" id="KW-1185">Reference proteome</keyword>
<evidence type="ECO:0000313" key="1">
    <source>
        <dbReference type="EMBL" id="SOC03371.1"/>
    </source>
</evidence>
<dbReference type="Pfam" id="PF05845">
    <property type="entry name" value="PhnH"/>
    <property type="match status" value="1"/>
</dbReference>
<protein>
    <submittedName>
        <fullName evidence="1">Alpha-D-ribose 1-methylphosphonate 5-triphosphate synthase subunit PhnH</fullName>
    </submittedName>
</protein>
<dbReference type="RefSeq" id="WP_097069541.1">
    <property type="nucleotide sequence ID" value="NZ_OBMT01000003.1"/>
</dbReference>
<name>A0A285S851_9RHOB</name>
<organism evidence="1 2">
    <name type="scientific">Rhodobacter maris</name>
    <dbReference type="NCBI Taxonomy" id="446682"/>
    <lineage>
        <taxon>Bacteria</taxon>
        <taxon>Pseudomonadati</taxon>
        <taxon>Pseudomonadota</taxon>
        <taxon>Alphaproteobacteria</taxon>
        <taxon>Rhodobacterales</taxon>
        <taxon>Rhodobacter group</taxon>
        <taxon>Rhodobacter</taxon>
    </lineage>
</organism>
<sequence length="187" mass="19718">MEDPLSGGFADAPVQAARAFRAALEAMARPGRMQRLAGATPPAPLSVAAGTLLLTLVDDTTPLYLAPGHQGAALRDWIAFHCAAPLCAPEEAVFALGRWEGLPLERFRLGTPEYPDRSVTLIVEPPALAPQNAQLSGPGIATVQAAQLPETAAFEANRARFPLGFDAFFCAGDQAFALPRSTRVEAL</sequence>
<dbReference type="Proteomes" id="UP000219111">
    <property type="component" value="Unassembled WGS sequence"/>
</dbReference>
<reference evidence="2" key="1">
    <citation type="submission" date="2017-08" db="EMBL/GenBank/DDBJ databases">
        <authorList>
            <person name="Varghese N."/>
            <person name="Submissions S."/>
        </authorList>
    </citation>
    <scope>NUCLEOTIDE SEQUENCE [LARGE SCALE GENOMIC DNA]</scope>
    <source>
        <strain evidence="2">JA276</strain>
    </source>
</reference>
<dbReference type="AlphaFoldDB" id="A0A285S851"/>
<dbReference type="GO" id="GO:0019634">
    <property type="term" value="P:organic phosphonate metabolic process"/>
    <property type="evidence" value="ECO:0007669"/>
    <property type="project" value="InterPro"/>
</dbReference>